<name>A0AAD6VF16_9AGAR</name>
<sequence length="182" mass="20401">ILFHKLSAWIAVFNGVIVWDEESLTKCNTIIRTVWVADINDRHQPLEKYEQVWALSITALTKAWEAFKFRDSSADISSDLRYNLLPELGKVLIQAAQSIMQTMSDNSQQVQGDLIVEGNEDTVTRAAGLLRALGQVISTKLELGGEVQLGGVARKYENWYNLETLFQTEIASIEFSLGTDHA</sequence>
<proteinExistence type="predicted"/>
<evidence type="ECO:0000313" key="1">
    <source>
        <dbReference type="EMBL" id="KAJ7210860.1"/>
    </source>
</evidence>
<organism evidence="1 2">
    <name type="scientific">Mycena pura</name>
    <dbReference type="NCBI Taxonomy" id="153505"/>
    <lineage>
        <taxon>Eukaryota</taxon>
        <taxon>Fungi</taxon>
        <taxon>Dikarya</taxon>
        <taxon>Basidiomycota</taxon>
        <taxon>Agaricomycotina</taxon>
        <taxon>Agaricomycetes</taxon>
        <taxon>Agaricomycetidae</taxon>
        <taxon>Agaricales</taxon>
        <taxon>Marasmiineae</taxon>
        <taxon>Mycenaceae</taxon>
        <taxon>Mycena</taxon>
    </lineage>
</organism>
<feature type="non-terminal residue" evidence="1">
    <location>
        <position position="1"/>
    </location>
</feature>
<evidence type="ECO:0000313" key="2">
    <source>
        <dbReference type="Proteomes" id="UP001219525"/>
    </source>
</evidence>
<dbReference type="EMBL" id="JARJCW010000027">
    <property type="protein sequence ID" value="KAJ7210860.1"/>
    <property type="molecule type" value="Genomic_DNA"/>
</dbReference>
<comment type="caution">
    <text evidence="1">The sequence shown here is derived from an EMBL/GenBank/DDBJ whole genome shotgun (WGS) entry which is preliminary data.</text>
</comment>
<keyword evidence="2" id="KW-1185">Reference proteome</keyword>
<protein>
    <submittedName>
        <fullName evidence="1">Uncharacterized protein</fullName>
    </submittedName>
</protein>
<dbReference type="Proteomes" id="UP001219525">
    <property type="component" value="Unassembled WGS sequence"/>
</dbReference>
<accession>A0AAD6VF16</accession>
<gene>
    <name evidence="1" type="ORF">GGX14DRAFT_450379</name>
</gene>
<feature type="non-terminal residue" evidence="1">
    <location>
        <position position="182"/>
    </location>
</feature>
<dbReference type="AlphaFoldDB" id="A0AAD6VF16"/>
<reference evidence="1" key="1">
    <citation type="submission" date="2023-03" db="EMBL/GenBank/DDBJ databases">
        <title>Massive genome expansion in bonnet fungi (Mycena s.s.) driven by repeated elements and novel gene families across ecological guilds.</title>
        <authorList>
            <consortium name="Lawrence Berkeley National Laboratory"/>
            <person name="Harder C.B."/>
            <person name="Miyauchi S."/>
            <person name="Viragh M."/>
            <person name="Kuo A."/>
            <person name="Thoen E."/>
            <person name="Andreopoulos B."/>
            <person name="Lu D."/>
            <person name="Skrede I."/>
            <person name="Drula E."/>
            <person name="Henrissat B."/>
            <person name="Morin E."/>
            <person name="Kohler A."/>
            <person name="Barry K."/>
            <person name="LaButti K."/>
            <person name="Morin E."/>
            <person name="Salamov A."/>
            <person name="Lipzen A."/>
            <person name="Mereny Z."/>
            <person name="Hegedus B."/>
            <person name="Baldrian P."/>
            <person name="Stursova M."/>
            <person name="Weitz H."/>
            <person name="Taylor A."/>
            <person name="Grigoriev I.V."/>
            <person name="Nagy L.G."/>
            <person name="Martin F."/>
            <person name="Kauserud H."/>
        </authorList>
    </citation>
    <scope>NUCLEOTIDE SEQUENCE</scope>
    <source>
        <strain evidence="1">9144</strain>
    </source>
</reference>